<dbReference type="KEGG" id="qsa:O6P43_026678"/>
<dbReference type="PANTHER" id="PTHR47947">
    <property type="entry name" value="CYTOCHROME P450 82C3-RELATED"/>
    <property type="match status" value="1"/>
</dbReference>
<evidence type="ECO:0000256" key="10">
    <source>
        <dbReference type="ARBA" id="ARBA00023136"/>
    </source>
</evidence>
<evidence type="ECO:0000256" key="3">
    <source>
        <dbReference type="ARBA" id="ARBA00022617"/>
    </source>
</evidence>
<dbReference type="PRINTS" id="PR00385">
    <property type="entry name" value="P450"/>
</dbReference>
<dbReference type="SUPFAM" id="SSF48264">
    <property type="entry name" value="Cytochrome P450"/>
    <property type="match status" value="1"/>
</dbReference>
<evidence type="ECO:0000256" key="11">
    <source>
        <dbReference type="PIRSR" id="PIRSR602401-1"/>
    </source>
</evidence>
<evidence type="ECO:0000256" key="7">
    <source>
        <dbReference type="ARBA" id="ARBA00023002"/>
    </source>
</evidence>
<keyword evidence="9 12" id="KW-0503">Monooxygenase</keyword>
<dbReference type="InterPro" id="IPR002401">
    <property type="entry name" value="Cyt_P450_E_grp-I"/>
</dbReference>
<keyword evidence="4 13" id="KW-0812">Transmembrane</keyword>
<dbReference type="AlphaFoldDB" id="A0AAD7PD22"/>
<comment type="caution">
    <text evidence="14">The sequence shown here is derived from an EMBL/GenBank/DDBJ whole genome shotgun (WGS) entry which is preliminary data.</text>
</comment>
<evidence type="ECO:0000256" key="4">
    <source>
        <dbReference type="ARBA" id="ARBA00022692"/>
    </source>
</evidence>
<dbReference type="PANTHER" id="PTHR47947:SF1">
    <property type="entry name" value="CYTOCHROME P450 82E3"/>
    <property type="match status" value="1"/>
</dbReference>
<dbReference type="Proteomes" id="UP001163823">
    <property type="component" value="Chromosome 11"/>
</dbReference>
<dbReference type="GO" id="GO:0016020">
    <property type="term" value="C:membrane"/>
    <property type="evidence" value="ECO:0007669"/>
    <property type="project" value="UniProtKB-SubCell"/>
</dbReference>
<evidence type="ECO:0000313" key="14">
    <source>
        <dbReference type="EMBL" id="KAJ7950489.1"/>
    </source>
</evidence>
<keyword evidence="8 11" id="KW-0408">Iron</keyword>
<dbReference type="PROSITE" id="PS00086">
    <property type="entry name" value="CYTOCHROME_P450"/>
    <property type="match status" value="1"/>
</dbReference>
<evidence type="ECO:0000256" key="1">
    <source>
        <dbReference type="ARBA" id="ARBA00004167"/>
    </source>
</evidence>
<comment type="similarity">
    <text evidence="2 12">Belongs to the cytochrome P450 family.</text>
</comment>
<keyword evidence="15" id="KW-1185">Reference proteome</keyword>
<evidence type="ECO:0000313" key="15">
    <source>
        <dbReference type="Proteomes" id="UP001163823"/>
    </source>
</evidence>
<keyword evidence="3 11" id="KW-0349">Heme</keyword>
<dbReference type="GO" id="GO:0005506">
    <property type="term" value="F:iron ion binding"/>
    <property type="evidence" value="ECO:0007669"/>
    <property type="project" value="InterPro"/>
</dbReference>
<comment type="cofactor">
    <cofactor evidence="11">
        <name>heme</name>
        <dbReference type="ChEBI" id="CHEBI:30413"/>
    </cofactor>
</comment>
<dbReference type="GO" id="GO:0016705">
    <property type="term" value="F:oxidoreductase activity, acting on paired donors, with incorporation or reduction of molecular oxygen"/>
    <property type="evidence" value="ECO:0007669"/>
    <property type="project" value="InterPro"/>
</dbReference>
<evidence type="ECO:0000256" key="9">
    <source>
        <dbReference type="ARBA" id="ARBA00023033"/>
    </source>
</evidence>
<name>A0AAD7PD22_QUISA</name>
<dbReference type="GO" id="GO:0020037">
    <property type="term" value="F:heme binding"/>
    <property type="evidence" value="ECO:0007669"/>
    <property type="project" value="InterPro"/>
</dbReference>
<dbReference type="Pfam" id="PF00067">
    <property type="entry name" value="p450"/>
    <property type="match status" value="1"/>
</dbReference>
<dbReference type="CDD" id="cd20654">
    <property type="entry name" value="CYP82"/>
    <property type="match status" value="1"/>
</dbReference>
<proteinExistence type="inferred from homology"/>
<comment type="subcellular location">
    <subcellularLocation>
        <location evidence="1">Membrane</location>
        <topology evidence="1">Single-pass membrane protein</topology>
    </subcellularLocation>
</comment>
<keyword evidence="6 13" id="KW-1133">Transmembrane helix</keyword>
<dbReference type="GO" id="GO:0004497">
    <property type="term" value="F:monooxygenase activity"/>
    <property type="evidence" value="ECO:0007669"/>
    <property type="project" value="UniProtKB-KW"/>
</dbReference>
<dbReference type="InterPro" id="IPR017972">
    <property type="entry name" value="Cyt_P450_CS"/>
</dbReference>
<keyword evidence="10 13" id="KW-0472">Membrane</keyword>
<dbReference type="Gene3D" id="1.10.630.10">
    <property type="entry name" value="Cytochrome P450"/>
    <property type="match status" value="1"/>
</dbReference>
<feature type="binding site" description="axial binding residue" evidence="11">
    <location>
        <position position="469"/>
    </location>
    <ligand>
        <name>heme</name>
        <dbReference type="ChEBI" id="CHEBI:30413"/>
    </ligand>
    <ligandPart>
        <name>Fe</name>
        <dbReference type="ChEBI" id="CHEBI:18248"/>
    </ligandPart>
</feature>
<keyword evidence="5 11" id="KW-0479">Metal-binding</keyword>
<reference evidence="14" key="1">
    <citation type="journal article" date="2023" name="Science">
        <title>Elucidation of the pathway for biosynthesis of saponin adjuvants from the soapbark tree.</title>
        <authorList>
            <person name="Reed J."/>
            <person name="Orme A."/>
            <person name="El-Demerdash A."/>
            <person name="Owen C."/>
            <person name="Martin L.B.B."/>
            <person name="Misra R.C."/>
            <person name="Kikuchi S."/>
            <person name="Rejzek M."/>
            <person name="Martin A.C."/>
            <person name="Harkess A."/>
            <person name="Leebens-Mack J."/>
            <person name="Louveau T."/>
            <person name="Stephenson M.J."/>
            <person name="Osbourn A."/>
        </authorList>
    </citation>
    <scope>NUCLEOTIDE SEQUENCE</scope>
    <source>
        <strain evidence="14">S10</strain>
    </source>
</reference>
<protein>
    <submittedName>
        <fullName evidence="14">Cytochrome P450 family protein</fullName>
    </submittedName>
</protein>
<dbReference type="PRINTS" id="PR00463">
    <property type="entry name" value="EP450I"/>
</dbReference>
<feature type="transmembrane region" description="Helical" evidence="13">
    <location>
        <begin position="6"/>
        <end position="24"/>
    </location>
</feature>
<sequence length="530" mass="60739">MDYLSFLVPILAWILGFLLLFQLWRLKIFSPKIQGMLAPEPSGALPFIGHLHQLGGQDPLHRTFAATADKYGSIFMIRLGMFPAIVVSNHEIAKECFTINDKIFASRPRSTHGVYLGYNFAGFGFAPYGTYWRNMRKLTMLELLSTRRLDTLKHLYVSEINTFVKDLYMLSQNRNGNGTIRVVISEWFERLTFNVITKMIAGKRYFDNFHDEINDGEAERVGKLIREFMHISGVFFVSDLIPFLGWFNLQPKVLNSMKKISRDLDSLVGSWVEEHKMKQRNKSEYSSDHHHEQQDFIDVLLSVVEDDSSFVHDRDTIIKSTIMGLILAGADTTSITLTWLLSLLLNNREALKRAQQELDLHVGRNRWVELSDINNLVYLQAIAKETLRLYPPGPLLVPHEAREDCQVAGYQVPKGTRLFVNAWKLHRDPTVWTEPEKFLPERFLTSHASMDAYGQHFEYIPFGSGRRACPGINFATQVTHLTLAYLLQGFEFETPMTEAVDMTEGLGITLPKATPLEVILTQRLSSQLYN</sequence>
<accession>A0AAD7PD22</accession>
<evidence type="ECO:0000256" key="12">
    <source>
        <dbReference type="RuleBase" id="RU000461"/>
    </source>
</evidence>
<keyword evidence="7 12" id="KW-0560">Oxidoreductase</keyword>
<dbReference type="InterPro" id="IPR001128">
    <property type="entry name" value="Cyt_P450"/>
</dbReference>
<dbReference type="FunFam" id="1.10.630.10:FF:000026">
    <property type="entry name" value="Cytochrome P450 82C4"/>
    <property type="match status" value="1"/>
</dbReference>
<evidence type="ECO:0000256" key="6">
    <source>
        <dbReference type="ARBA" id="ARBA00022989"/>
    </source>
</evidence>
<dbReference type="InterPro" id="IPR050651">
    <property type="entry name" value="Plant_Cytochrome_P450_Monoox"/>
</dbReference>
<evidence type="ECO:0000256" key="2">
    <source>
        <dbReference type="ARBA" id="ARBA00010617"/>
    </source>
</evidence>
<organism evidence="14 15">
    <name type="scientific">Quillaja saponaria</name>
    <name type="common">Soap bark tree</name>
    <dbReference type="NCBI Taxonomy" id="32244"/>
    <lineage>
        <taxon>Eukaryota</taxon>
        <taxon>Viridiplantae</taxon>
        <taxon>Streptophyta</taxon>
        <taxon>Embryophyta</taxon>
        <taxon>Tracheophyta</taxon>
        <taxon>Spermatophyta</taxon>
        <taxon>Magnoliopsida</taxon>
        <taxon>eudicotyledons</taxon>
        <taxon>Gunneridae</taxon>
        <taxon>Pentapetalae</taxon>
        <taxon>rosids</taxon>
        <taxon>fabids</taxon>
        <taxon>Fabales</taxon>
        <taxon>Quillajaceae</taxon>
        <taxon>Quillaja</taxon>
    </lineage>
</organism>
<gene>
    <name evidence="14" type="ORF">O6P43_026678</name>
</gene>
<evidence type="ECO:0000256" key="13">
    <source>
        <dbReference type="SAM" id="Phobius"/>
    </source>
</evidence>
<evidence type="ECO:0000256" key="8">
    <source>
        <dbReference type="ARBA" id="ARBA00023004"/>
    </source>
</evidence>
<evidence type="ECO:0000256" key="5">
    <source>
        <dbReference type="ARBA" id="ARBA00022723"/>
    </source>
</evidence>
<dbReference type="EMBL" id="JARAOO010000011">
    <property type="protein sequence ID" value="KAJ7950489.1"/>
    <property type="molecule type" value="Genomic_DNA"/>
</dbReference>
<dbReference type="InterPro" id="IPR036396">
    <property type="entry name" value="Cyt_P450_sf"/>
</dbReference>